<accession>A0ABW4I9A4</accession>
<comment type="caution">
    <text evidence="2">The sequence shown here is derived from an EMBL/GenBank/DDBJ whole genome shotgun (WGS) entry which is preliminary data.</text>
</comment>
<feature type="chain" id="PRO_5045104164" evidence="1">
    <location>
        <begin position="26"/>
        <end position="159"/>
    </location>
</feature>
<protein>
    <submittedName>
        <fullName evidence="2">Uncharacterized protein</fullName>
    </submittedName>
</protein>
<proteinExistence type="predicted"/>
<keyword evidence="1" id="KW-0732">Signal</keyword>
<dbReference type="EMBL" id="JBHUDG010000004">
    <property type="protein sequence ID" value="MFD1629335.1"/>
    <property type="molecule type" value="Genomic_DNA"/>
</dbReference>
<evidence type="ECO:0000313" key="2">
    <source>
        <dbReference type="EMBL" id="MFD1629335.1"/>
    </source>
</evidence>
<gene>
    <name evidence="2" type="ORF">ACFSAH_05555</name>
</gene>
<feature type="signal peptide" evidence="1">
    <location>
        <begin position="1"/>
        <end position="25"/>
    </location>
</feature>
<organism evidence="2 3">
    <name type="scientific">Pseudopedobacter beijingensis</name>
    <dbReference type="NCBI Taxonomy" id="1207056"/>
    <lineage>
        <taxon>Bacteria</taxon>
        <taxon>Pseudomonadati</taxon>
        <taxon>Bacteroidota</taxon>
        <taxon>Sphingobacteriia</taxon>
        <taxon>Sphingobacteriales</taxon>
        <taxon>Sphingobacteriaceae</taxon>
        <taxon>Pseudopedobacter</taxon>
    </lineage>
</organism>
<dbReference type="RefSeq" id="WP_379661715.1">
    <property type="nucleotide sequence ID" value="NZ_JBHUDG010000004.1"/>
</dbReference>
<reference evidence="3" key="1">
    <citation type="journal article" date="2019" name="Int. J. Syst. Evol. Microbiol.">
        <title>The Global Catalogue of Microorganisms (GCM) 10K type strain sequencing project: providing services to taxonomists for standard genome sequencing and annotation.</title>
        <authorList>
            <consortium name="The Broad Institute Genomics Platform"/>
            <consortium name="The Broad Institute Genome Sequencing Center for Infectious Disease"/>
            <person name="Wu L."/>
            <person name="Ma J."/>
        </authorList>
    </citation>
    <scope>NUCLEOTIDE SEQUENCE [LARGE SCALE GENOMIC DNA]</scope>
    <source>
        <strain evidence="3">CCUG 53762</strain>
    </source>
</reference>
<evidence type="ECO:0000313" key="3">
    <source>
        <dbReference type="Proteomes" id="UP001597118"/>
    </source>
</evidence>
<keyword evidence="3" id="KW-1185">Reference proteome</keyword>
<evidence type="ECO:0000256" key="1">
    <source>
        <dbReference type="SAM" id="SignalP"/>
    </source>
</evidence>
<sequence>MKTKLLIRISAMLIVFAVCMQFAKAQIYASSQAEPFQFPNGANEWSDPVSFTLSSKKFKDKGLEPVPLQFRIIVKKKLLLACHFTVEVKNLSDKQGIAFEARNDYTTVDNKYVYHKVKLKPGATQTFNILYADLKCKIRDKEDCTTCGWNFTYVEVKPY</sequence>
<dbReference type="Proteomes" id="UP001597118">
    <property type="component" value="Unassembled WGS sequence"/>
</dbReference>
<name>A0ABW4I9A4_9SPHI</name>